<dbReference type="Pfam" id="PF00632">
    <property type="entry name" value="HECT"/>
    <property type="match status" value="1"/>
</dbReference>
<accession>A0A0K2VF93</accession>
<dbReference type="InterPro" id="IPR035983">
    <property type="entry name" value="Hect_E3_ubiquitin_ligase"/>
</dbReference>
<protein>
    <submittedName>
        <fullName evidence="4">E3 ubiquitinprotein ligase HERC2like [Oryzias latipes]</fullName>
    </submittedName>
</protein>
<organism evidence="4">
    <name type="scientific">Lepeophtheirus salmonis</name>
    <name type="common">Salmon louse</name>
    <name type="synonym">Caligus salmonis</name>
    <dbReference type="NCBI Taxonomy" id="72036"/>
    <lineage>
        <taxon>Eukaryota</taxon>
        <taxon>Metazoa</taxon>
        <taxon>Ecdysozoa</taxon>
        <taxon>Arthropoda</taxon>
        <taxon>Crustacea</taxon>
        <taxon>Multicrustacea</taxon>
        <taxon>Hexanauplia</taxon>
        <taxon>Copepoda</taxon>
        <taxon>Siphonostomatoida</taxon>
        <taxon>Caligidae</taxon>
        <taxon>Lepeophtheirus</taxon>
    </lineage>
</organism>
<dbReference type="GO" id="GO:0009966">
    <property type="term" value="P:regulation of signal transduction"/>
    <property type="evidence" value="ECO:0007669"/>
    <property type="project" value="UniProtKB-ARBA"/>
</dbReference>
<evidence type="ECO:0000313" key="4">
    <source>
        <dbReference type="EMBL" id="CDW49134.1"/>
    </source>
</evidence>
<dbReference type="InterPro" id="IPR000569">
    <property type="entry name" value="HECT_dom"/>
</dbReference>
<name>A0A0K2VF93_LEPSM</name>
<evidence type="ECO:0000259" key="3">
    <source>
        <dbReference type="PROSITE" id="PS50237"/>
    </source>
</evidence>
<sequence length="45" mass="5114">MSRVIPVPHLSLFTGYELEVMVCGSPDIPIHLLKSVSTYKSKNYY</sequence>
<reference evidence="4" key="1">
    <citation type="submission" date="2014-05" db="EMBL/GenBank/DDBJ databases">
        <authorList>
            <person name="Chronopoulou M."/>
        </authorList>
    </citation>
    <scope>NUCLEOTIDE SEQUENCE</scope>
    <source>
        <tissue evidence="4">Whole organism</tissue>
    </source>
</reference>
<feature type="domain" description="HECT" evidence="3">
    <location>
        <begin position="1"/>
        <end position="45"/>
    </location>
</feature>
<dbReference type="PROSITE" id="PS50237">
    <property type="entry name" value="HECT"/>
    <property type="match status" value="1"/>
</dbReference>
<comment type="caution">
    <text evidence="2">Lacks conserved residue(s) required for the propagation of feature annotation.</text>
</comment>
<dbReference type="AlphaFoldDB" id="A0A0K2VF93"/>
<dbReference type="EMBL" id="HACA01031773">
    <property type="protein sequence ID" value="CDW49134.1"/>
    <property type="molecule type" value="Transcribed_RNA"/>
</dbReference>
<dbReference type="GO" id="GO:0004842">
    <property type="term" value="F:ubiquitin-protein transferase activity"/>
    <property type="evidence" value="ECO:0007669"/>
    <property type="project" value="InterPro"/>
</dbReference>
<evidence type="ECO:0000256" key="1">
    <source>
        <dbReference type="ARBA" id="ARBA00022786"/>
    </source>
</evidence>
<evidence type="ECO:0000256" key="2">
    <source>
        <dbReference type="PROSITE-ProRule" id="PRU00104"/>
    </source>
</evidence>
<proteinExistence type="predicted"/>
<dbReference type="SUPFAM" id="SSF56204">
    <property type="entry name" value="Hect, E3 ligase catalytic domain"/>
    <property type="match status" value="1"/>
</dbReference>
<keyword evidence="1 2" id="KW-0833">Ubl conjugation pathway</keyword>